<dbReference type="Proteomes" id="UP001603857">
    <property type="component" value="Unassembled WGS sequence"/>
</dbReference>
<feature type="region of interest" description="Disordered" evidence="1">
    <location>
        <begin position="51"/>
        <end position="81"/>
    </location>
</feature>
<organism evidence="2 3">
    <name type="scientific">Flemingia macrophylla</name>
    <dbReference type="NCBI Taxonomy" id="520843"/>
    <lineage>
        <taxon>Eukaryota</taxon>
        <taxon>Viridiplantae</taxon>
        <taxon>Streptophyta</taxon>
        <taxon>Embryophyta</taxon>
        <taxon>Tracheophyta</taxon>
        <taxon>Spermatophyta</taxon>
        <taxon>Magnoliopsida</taxon>
        <taxon>eudicotyledons</taxon>
        <taxon>Gunneridae</taxon>
        <taxon>Pentapetalae</taxon>
        <taxon>rosids</taxon>
        <taxon>fabids</taxon>
        <taxon>Fabales</taxon>
        <taxon>Fabaceae</taxon>
        <taxon>Papilionoideae</taxon>
        <taxon>50 kb inversion clade</taxon>
        <taxon>NPAAA clade</taxon>
        <taxon>indigoferoid/millettioid clade</taxon>
        <taxon>Phaseoleae</taxon>
        <taxon>Flemingia</taxon>
    </lineage>
</organism>
<feature type="compositionally biased region" description="Basic and acidic residues" evidence="1">
    <location>
        <begin position="52"/>
        <end position="63"/>
    </location>
</feature>
<dbReference type="AlphaFoldDB" id="A0ABD1NAJ5"/>
<evidence type="ECO:0000256" key="1">
    <source>
        <dbReference type="SAM" id="MobiDB-lite"/>
    </source>
</evidence>
<evidence type="ECO:0000313" key="3">
    <source>
        <dbReference type="Proteomes" id="UP001603857"/>
    </source>
</evidence>
<evidence type="ECO:0000313" key="2">
    <source>
        <dbReference type="EMBL" id="KAL2344180.1"/>
    </source>
</evidence>
<reference evidence="2 3" key="1">
    <citation type="submission" date="2024-08" db="EMBL/GenBank/DDBJ databases">
        <title>Insights into the chromosomal genome structure of Flemingia macrophylla.</title>
        <authorList>
            <person name="Ding Y."/>
            <person name="Zhao Y."/>
            <person name="Bi W."/>
            <person name="Wu M."/>
            <person name="Zhao G."/>
            <person name="Gong Y."/>
            <person name="Li W."/>
            <person name="Zhang P."/>
        </authorList>
    </citation>
    <scope>NUCLEOTIDE SEQUENCE [LARGE SCALE GENOMIC DNA]</scope>
    <source>
        <strain evidence="2">DYQJB</strain>
        <tissue evidence="2">Leaf</tissue>
    </source>
</reference>
<keyword evidence="3" id="KW-1185">Reference proteome</keyword>
<dbReference type="EMBL" id="JBGMDY010000002">
    <property type="protein sequence ID" value="KAL2344180.1"/>
    <property type="molecule type" value="Genomic_DNA"/>
</dbReference>
<sequence length="249" mass="27503">MFSLGIIVTMNDGFDEVKLIGEDLEGMKRDKKFNPKSSKLMMYSKPLIMQDELTRSKNGEKSKKTSPKPHSGTPTPVSGSLELEKHASGAPALVYSTPALEMPRKTPKIEEPCEPFLDKHVITPCMTLYPLDTKHPITSLDQSCQGSRSFVVEDTVLLFAIKTNPEINFYLSIIHTYIQLSSNPPICVIQTNIQVSINSSTCIYSGAHIADKAHNLDFQANSVQAILQVDLYLSSGPCLITASVQDLMR</sequence>
<protein>
    <submittedName>
        <fullName evidence="2">Uncharacterized protein</fullName>
    </submittedName>
</protein>
<comment type="caution">
    <text evidence="2">The sequence shown here is derived from an EMBL/GenBank/DDBJ whole genome shotgun (WGS) entry which is preliminary data.</text>
</comment>
<gene>
    <name evidence="2" type="ORF">Fmac_005465</name>
</gene>
<proteinExistence type="predicted"/>
<name>A0ABD1NAJ5_9FABA</name>
<accession>A0ABD1NAJ5</accession>